<keyword evidence="1" id="KW-0479">Metal-binding</keyword>
<sequence length="841" mass="92638">MLQLRYSQRVLRFNFPARTSRGALTEHVAWYLHLTDTQQPGSTGLGEAAPLAGLSPDYGPNFEARVVQLCSEFNSQKFSSDVAPEEVLSLVGLEWPALRFGLETALLDLHHGGQRQLFDNPFSRGEAGVPINGLVWMGDAAFMREQIRKKLTEGYSCLKLKIGSLDFATELQLLAEIRAEASATELTLRVDANGAFTPAEAMAKLEQLAQFQLHSIEQPLAAGQWAAMAEVCRHSPVPVALDEELIGITDPALQEALLEEVQPAYIILKPTLVGGLAAAASWWQLAEDWGISWWLTSALESNVGLNAISQLAGEYALPNFPQGLGTGQLYHNNLQAPLRIEGGSCITTPTANGNCRRLTTEVGAALKGNGKAEVCLGADAALKTMAKKAVFGYISHPAPPSYVCPWFCTLALLFCRCWPGWHWCRLLVLMLGLLPTVAHSQPETQQLRVIKEEPAFRFVKSGQRKIRMPFEFQRNLIIVQAHLNGQGPYNFLLDSGVGISLITDPTLIEPLKLRRGANYNVMGAGQEKPLEAFFSDSVNVTMPGVVAPTLSFLVLSSDVLNLSGYVGLPVHGILGYDVFNSFVVQIEPTAVQLWFHAPATYEPPRGRRWTQLPLDIEGRKSYLNVPVNITDSLSLPLKLVLDTGAGHALSLETSSDSRMRVPIKRLRAQLGRGLSGAINGYLGRVQSMQLGRYRLNSPLTSFPDADNGALRVEVPRNGNVGFELLKRFEVVIDYTHNTLWLRPNSLFRDPFEHDMCGLELLASGPDYHRYFVLRLEPNSPAVEAGLQPDDELVSINLIPVKSMNLTQISRIFHSGDGKTLFLLLQRDGQLVSAFIRLKRQI</sequence>
<dbReference type="Gene3D" id="2.40.70.10">
    <property type="entry name" value="Acid Proteases"/>
    <property type="match status" value="2"/>
</dbReference>
<dbReference type="SFLD" id="SFLDG00180">
    <property type="entry name" value="muconate_cycloisomerase"/>
    <property type="match status" value="1"/>
</dbReference>
<dbReference type="SFLD" id="SFLDF00009">
    <property type="entry name" value="o-succinylbenzoate_synthase"/>
    <property type="match status" value="1"/>
</dbReference>
<dbReference type="Gene3D" id="3.30.390.10">
    <property type="entry name" value="Enolase-like, N-terminal domain"/>
    <property type="match status" value="1"/>
</dbReference>
<keyword evidence="3" id="KW-0378">Hydrolase</keyword>
<dbReference type="PROSITE" id="PS50106">
    <property type="entry name" value="PDZ"/>
    <property type="match status" value="1"/>
</dbReference>
<dbReference type="SUPFAM" id="SSF51604">
    <property type="entry name" value="Enolase C-terminal domain-like"/>
    <property type="match status" value="1"/>
</dbReference>
<reference evidence="3" key="1">
    <citation type="submission" date="2022-04" db="EMBL/GenBank/DDBJ databases">
        <title>Hymenobacter sp. isolated from the air.</title>
        <authorList>
            <person name="Won M."/>
            <person name="Lee C.-M."/>
            <person name="Woen H.-Y."/>
            <person name="Kwon S.-W."/>
        </authorList>
    </citation>
    <scope>NUCLEOTIDE SEQUENCE</scope>
    <source>
        <strain evidence="3">5420S-77</strain>
    </source>
</reference>
<dbReference type="SFLD" id="SFLDS00001">
    <property type="entry name" value="Enolase"/>
    <property type="match status" value="1"/>
</dbReference>
<dbReference type="Pfam" id="PF13650">
    <property type="entry name" value="Asp_protease_2"/>
    <property type="match status" value="1"/>
</dbReference>
<feature type="domain" description="PDZ" evidence="2">
    <location>
        <begin position="757"/>
        <end position="827"/>
    </location>
</feature>
<accession>A0ABY4G236</accession>
<dbReference type="InterPro" id="IPR041489">
    <property type="entry name" value="PDZ_6"/>
</dbReference>
<dbReference type="Gene3D" id="2.30.42.10">
    <property type="match status" value="1"/>
</dbReference>
<name>A0ABY4G236_9BACT</name>
<protein>
    <submittedName>
        <fullName evidence="3">Aspartyl protease family protein</fullName>
    </submittedName>
</protein>
<dbReference type="EMBL" id="CP095061">
    <property type="protein sequence ID" value="UOQ64932.1"/>
    <property type="molecule type" value="Genomic_DNA"/>
</dbReference>
<keyword evidence="3" id="KW-0645">Protease</keyword>
<dbReference type="SUPFAM" id="SSF54826">
    <property type="entry name" value="Enolase N-terminal domain-like"/>
    <property type="match status" value="1"/>
</dbReference>
<dbReference type="SMART" id="SM00228">
    <property type="entry name" value="PDZ"/>
    <property type="match status" value="1"/>
</dbReference>
<dbReference type="InterPro" id="IPR029017">
    <property type="entry name" value="Enolase-like_N"/>
</dbReference>
<evidence type="ECO:0000313" key="4">
    <source>
        <dbReference type="Proteomes" id="UP000830401"/>
    </source>
</evidence>
<dbReference type="Pfam" id="PF13378">
    <property type="entry name" value="MR_MLE_C"/>
    <property type="match status" value="1"/>
</dbReference>
<keyword evidence="4" id="KW-1185">Reference proteome</keyword>
<evidence type="ECO:0000313" key="3">
    <source>
        <dbReference type="EMBL" id="UOQ64932.1"/>
    </source>
</evidence>
<evidence type="ECO:0000256" key="1">
    <source>
        <dbReference type="ARBA" id="ARBA00022723"/>
    </source>
</evidence>
<dbReference type="SUPFAM" id="SSF50156">
    <property type="entry name" value="PDZ domain-like"/>
    <property type="match status" value="1"/>
</dbReference>
<dbReference type="InterPro" id="IPR013342">
    <property type="entry name" value="Mandelate_racemase_C"/>
</dbReference>
<dbReference type="InterPro" id="IPR021109">
    <property type="entry name" value="Peptidase_aspartic_dom_sf"/>
</dbReference>
<dbReference type="CDD" id="cd03320">
    <property type="entry name" value="OSBS"/>
    <property type="match status" value="1"/>
</dbReference>
<dbReference type="InterPro" id="IPR001478">
    <property type="entry name" value="PDZ"/>
</dbReference>
<dbReference type="GO" id="GO:0008233">
    <property type="term" value="F:peptidase activity"/>
    <property type="evidence" value="ECO:0007669"/>
    <property type="project" value="UniProtKB-KW"/>
</dbReference>
<dbReference type="GO" id="GO:0006508">
    <property type="term" value="P:proteolysis"/>
    <property type="evidence" value="ECO:0007669"/>
    <property type="project" value="UniProtKB-KW"/>
</dbReference>
<organism evidence="3 4">
    <name type="scientific">Hymenobacter volaticus</name>
    <dbReference type="NCBI Taxonomy" id="2932254"/>
    <lineage>
        <taxon>Bacteria</taxon>
        <taxon>Pseudomonadati</taxon>
        <taxon>Bacteroidota</taxon>
        <taxon>Cytophagia</taxon>
        <taxon>Cytophagales</taxon>
        <taxon>Hymenobacteraceae</taxon>
        <taxon>Hymenobacter</taxon>
    </lineage>
</organism>
<gene>
    <name evidence="3" type="ORF">MUN86_15345</name>
</gene>
<dbReference type="Gene3D" id="3.20.20.120">
    <property type="entry name" value="Enolase-like C-terminal domain"/>
    <property type="match status" value="1"/>
</dbReference>
<dbReference type="PANTHER" id="PTHR48073:SF2">
    <property type="entry name" value="O-SUCCINYLBENZOATE SYNTHASE"/>
    <property type="match status" value="1"/>
</dbReference>
<dbReference type="Pfam" id="PF17820">
    <property type="entry name" value="PDZ_6"/>
    <property type="match status" value="1"/>
</dbReference>
<dbReference type="InterPro" id="IPR036034">
    <property type="entry name" value="PDZ_sf"/>
</dbReference>
<evidence type="ECO:0000259" key="2">
    <source>
        <dbReference type="PROSITE" id="PS50106"/>
    </source>
</evidence>
<dbReference type="RefSeq" id="WP_245118942.1">
    <property type="nucleotide sequence ID" value="NZ_CP095061.1"/>
</dbReference>
<dbReference type="PANTHER" id="PTHR48073">
    <property type="entry name" value="O-SUCCINYLBENZOATE SYNTHASE-RELATED"/>
    <property type="match status" value="1"/>
</dbReference>
<dbReference type="InterPro" id="IPR036849">
    <property type="entry name" value="Enolase-like_C_sf"/>
</dbReference>
<dbReference type="SMART" id="SM00922">
    <property type="entry name" value="MR_MLE"/>
    <property type="match status" value="1"/>
</dbReference>
<dbReference type="InterPro" id="IPR018110">
    <property type="entry name" value="Mandel_Rmase/mucon_lact_enz_CS"/>
</dbReference>
<dbReference type="PROSITE" id="PS00909">
    <property type="entry name" value="MR_MLE_2"/>
    <property type="match status" value="1"/>
</dbReference>
<proteinExistence type="predicted"/>
<dbReference type="InterPro" id="IPR029065">
    <property type="entry name" value="Enolase_C-like"/>
</dbReference>
<dbReference type="Proteomes" id="UP000830401">
    <property type="component" value="Chromosome"/>
</dbReference>